<evidence type="ECO:0000256" key="12">
    <source>
        <dbReference type="ARBA" id="ARBA00023054"/>
    </source>
</evidence>
<gene>
    <name evidence="17" type="ORF">TGEB3V08_LOCUS4638</name>
</gene>
<evidence type="ECO:0000256" key="10">
    <source>
        <dbReference type="ARBA" id="ARBA00022833"/>
    </source>
</evidence>
<comment type="caution">
    <text evidence="14">Lacks conserved residue(s) required for the propagation of feature annotation.</text>
</comment>
<dbReference type="GO" id="GO:0004519">
    <property type="term" value="F:endonuclease activity"/>
    <property type="evidence" value="ECO:0007669"/>
    <property type="project" value="UniProtKB-KW"/>
</dbReference>
<dbReference type="InterPro" id="IPR036770">
    <property type="entry name" value="Ankyrin_rpt-contain_sf"/>
</dbReference>
<comment type="similarity">
    <text evidence="2 14">Belongs to the ANKZF1/VMS1 family.</text>
</comment>
<dbReference type="SMART" id="SM00248">
    <property type="entry name" value="ANK"/>
    <property type="match status" value="1"/>
</dbReference>
<dbReference type="SUPFAM" id="SSF48403">
    <property type="entry name" value="Ankyrin repeat"/>
    <property type="match status" value="1"/>
</dbReference>
<evidence type="ECO:0000256" key="4">
    <source>
        <dbReference type="ARBA" id="ARBA00022722"/>
    </source>
</evidence>
<dbReference type="Gene3D" id="1.25.40.20">
    <property type="entry name" value="Ankyrin repeat-containing domain"/>
    <property type="match status" value="1"/>
</dbReference>
<dbReference type="Pfam" id="PF18716">
    <property type="entry name" value="VATC"/>
    <property type="match status" value="1"/>
</dbReference>
<evidence type="ECO:0000313" key="17">
    <source>
        <dbReference type="EMBL" id="CAD7591671.1"/>
    </source>
</evidence>
<evidence type="ECO:0000256" key="11">
    <source>
        <dbReference type="ARBA" id="ARBA00023043"/>
    </source>
</evidence>
<evidence type="ECO:0000256" key="1">
    <source>
        <dbReference type="ARBA" id="ARBA00004496"/>
    </source>
</evidence>
<dbReference type="Pfam" id="PF18826">
    <property type="entry name" value="bVLRF1"/>
    <property type="match status" value="1"/>
</dbReference>
<feature type="repeat" description="ANK" evidence="13">
    <location>
        <begin position="306"/>
        <end position="338"/>
    </location>
</feature>
<organism evidence="17">
    <name type="scientific">Timema genevievae</name>
    <name type="common">Walking stick</name>
    <dbReference type="NCBI Taxonomy" id="629358"/>
    <lineage>
        <taxon>Eukaryota</taxon>
        <taxon>Metazoa</taxon>
        <taxon>Ecdysozoa</taxon>
        <taxon>Arthropoda</taxon>
        <taxon>Hexapoda</taxon>
        <taxon>Insecta</taxon>
        <taxon>Pterygota</taxon>
        <taxon>Neoptera</taxon>
        <taxon>Polyneoptera</taxon>
        <taxon>Phasmatodea</taxon>
        <taxon>Timematodea</taxon>
        <taxon>Timematoidea</taxon>
        <taxon>Timematidae</taxon>
        <taxon>Timema</taxon>
    </lineage>
</organism>
<name>A0A7R9PL65_TIMGE</name>
<keyword evidence="11 13" id="KW-0040">ANK repeat</keyword>
<feature type="domain" description="VLRF1" evidence="16">
    <location>
        <begin position="1"/>
        <end position="67"/>
    </location>
</feature>
<feature type="compositionally biased region" description="Basic and acidic residues" evidence="15">
    <location>
        <begin position="443"/>
        <end position="463"/>
    </location>
</feature>
<dbReference type="InterPro" id="IPR041540">
    <property type="entry name" value="VATC"/>
</dbReference>
<protein>
    <recommendedName>
        <fullName evidence="16">VLRF1 domain-containing protein</fullName>
    </recommendedName>
</protein>
<dbReference type="AlphaFoldDB" id="A0A7R9PL65"/>
<keyword evidence="9" id="KW-0378">Hydrolase</keyword>
<keyword evidence="6" id="KW-0677">Repeat</keyword>
<keyword evidence="10" id="KW-0862">Zinc</keyword>
<dbReference type="GO" id="GO:0005737">
    <property type="term" value="C:cytoplasm"/>
    <property type="evidence" value="ECO:0007669"/>
    <property type="project" value="UniProtKB-SubCell"/>
</dbReference>
<keyword evidence="5" id="KW-0479">Metal-binding</keyword>
<comment type="domain">
    <text evidence="14">The VLRF1 domain mediates binding to the 60S ribosomal subunit.</text>
</comment>
<dbReference type="GO" id="GO:0008270">
    <property type="term" value="F:zinc ion binding"/>
    <property type="evidence" value="ECO:0007669"/>
    <property type="project" value="UniProtKB-KW"/>
</dbReference>
<dbReference type="GO" id="GO:0016787">
    <property type="term" value="F:hydrolase activity"/>
    <property type="evidence" value="ECO:0007669"/>
    <property type="project" value="UniProtKB-KW"/>
</dbReference>
<keyword evidence="8" id="KW-0863">Zinc-finger</keyword>
<evidence type="ECO:0000256" key="15">
    <source>
        <dbReference type="SAM" id="MobiDB-lite"/>
    </source>
</evidence>
<feature type="region of interest" description="Disordered" evidence="15">
    <location>
        <begin position="442"/>
        <end position="463"/>
    </location>
</feature>
<proteinExistence type="inferred from homology"/>
<sequence length="538" mass="60298">MMDSWSVHLSQCGLILYRAVGHNRGILFGGRNPPLKKDDPRLRSVPFPTRRATFSEVKRVHDILSTLEVYGSAIDFCKVFPQSPNKKIMKLESASNGAAAVGDAAPESLSGTLGSLSSMEIAKEVSDGKEVGATSSKSRVIDRAKARKSPHRPLPDIVAELARSSSESGEEQGVRRDDGSFMTHTDVEMSFGESLKEFDDDVPREERDRKNRGSKKSGRKKKKISVKIENKEEVRDVLVNLKKKLWTICKLGDLALLESTLSSVQPEPSTEQGSSTAPDVAPSNDTGGIVTGEELLKCLNEGLDQERNTPLHLATLHAHQEVIRKLLEAGCDPGNKNKKKQPTLCPDKETRKLLEAGCDPGNKNKKKQPPYVLAPNKETRYVYRRFMGEFPDKYDYSKPDGVVRCDDYRVTSPLFQSQISSPLSDDIEQVKAEKRRELRKVKKEKDKIRKQEDDKRRAEEDEKGRFLRLSDREKRAVAAELRLMAQATRHGGPKPVISRCFLCASDISGQVPFEYDGNRFCTMTCLKAHRMKSKMQLK</sequence>
<dbReference type="GO" id="GO:0036503">
    <property type="term" value="P:ERAD pathway"/>
    <property type="evidence" value="ECO:0007669"/>
    <property type="project" value="TreeGrafter"/>
</dbReference>
<comment type="subcellular location">
    <subcellularLocation>
        <location evidence="1">Cytoplasm</location>
    </subcellularLocation>
</comment>
<evidence type="ECO:0000256" key="6">
    <source>
        <dbReference type="ARBA" id="ARBA00022737"/>
    </source>
</evidence>
<feature type="compositionally biased region" description="Polar residues" evidence="15">
    <location>
        <begin position="263"/>
        <end position="277"/>
    </location>
</feature>
<evidence type="ECO:0000256" key="5">
    <source>
        <dbReference type="ARBA" id="ARBA00022723"/>
    </source>
</evidence>
<reference evidence="17" key="1">
    <citation type="submission" date="2020-11" db="EMBL/GenBank/DDBJ databases">
        <authorList>
            <person name="Tran Van P."/>
        </authorList>
    </citation>
    <scope>NUCLEOTIDE SEQUENCE</scope>
</reference>
<keyword evidence="12" id="KW-0175">Coiled coil</keyword>
<evidence type="ECO:0000256" key="14">
    <source>
        <dbReference type="PROSITE-ProRule" id="PRU01389"/>
    </source>
</evidence>
<evidence type="ECO:0000256" key="8">
    <source>
        <dbReference type="ARBA" id="ARBA00022771"/>
    </source>
</evidence>
<dbReference type="InterPro" id="IPR047139">
    <property type="entry name" value="ANKZ1/VMS1"/>
</dbReference>
<keyword evidence="7" id="KW-0255">Endonuclease</keyword>
<dbReference type="EMBL" id="OE840617">
    <property type="protein sequence ID" value="CAD7591671.1"/>
    <property type="molecule type" value="Genomic_DNA"/>
</dbReference>
<evidence type="ECO:0000256" key="3">
    <source>
        <dbReference type="ARBA" id="ARBA00022490"/>
    </source>
</evidence>
<accession>A0A7R9PL65</accession>
<feature type="region of interest" description="Disordered" evidence="15">
    <location>
        <begin position="263"/>
        <end position="287"/>
    </location>
</feature>
<dbReference type="PROSITE" id="PS52044">
    <property type="entry name" value="VLRF1"/>
    <property type="match status" value="1"/>
</dbReference>
<keyword evidence="3 14" id="KW-0963">Cytoplasm</keyword>
<evidence type="ECO:0000256" key="2">
    <source>
        <dbReference type="ARBA" id="ARBA00009262"/>
    </source>
</evidence>
<dbReference type="PROSITE" id="PS50297">
    <property type="entry name" value="ANK_REP_REGION"/>
    <property type="match status" value="1"/>
</dbReference>
<dbReference type="InterPro" id="IPR002110">
    <property type="entry name" value="Ankyrin_rpt"/>
</dbReference>
<dbReference type="PANTHER" id="PTHR16036">
    <property type="entry name" value="ANKYRIN REPEAT AND ZINC FINGER DOMAIN-CONTAINING PROTEIN 1"/>
    <property type="match status" value="1"/>
</dbReference>
<evidence type="ECO:0000259" key="16">
    <source>
        <dbReference type="PROSITE" id="PS52044"/>
    </source>
</evidence>
<evidence type="ECO:0000256" key="7">
    <source>
        <dbReference type="ARBA" id="ARBA00022759"/>
    </source>
</evidence>
<evidence type="ECO:0000256" key="13">
    <source>
        <dbReference type="PROSITE-ProRule" id="PRU00023"/>
    </source>
</evidence>
<keyword evidence="4" id="KW-0540">Nuclease</keyword>
<dbReference type="PANTHER" id="PTHR16036:SF2">
    <property type="entry name" value="TRNA ENDONUCLEASE ANKZF1"/>
    <property type="match status" value="1"/>
</dbReference>
<dbReference type="InterPro" id="IPR041175">
    <property type="entry name" value="VLRF1/Vms1"/>
</dbReference>
<feature type="region of interest" description="Disordered" evidence="15">
    <location>
        <begin position="125"/>
        <end position="225"/>
    </location>
</feature>
<feature type="compositionally biased region" description="Basic residues" evidence="15">
    <location>
        <begin position="212"/>
        <end position="225"/>
    </location>
</feature>
<dbReference type="Pfam" id="PF00023">
    <property type="entry name" value="Ank"/>
    <property type="match status" value="1"/>
</dbReference>
<dbReference type="PROSITE" id="PS50088">
    <property type="entry name" value="ANK_REPEAT"/>
    <property type="match status" value="1"/>
</dbReference>
<evidence type="ECO:0000256" key="9">
    <source>
        <dbReference type="ARBA" id="ARBA00022801"/>
    </source>
</evidence>